<reference evidence="2" key="1">
    <citation type="submission" date="2017-04" db="EMBL/GenBank/DDBJ databases">
        <authorList>
            <person name="Varghese N."/>
            <person name="Submissions S."/>
        </authorList>
    </citation>
    <scope>NUCLEOTIDE SEQUENCE [LARGE SCALE GENOMIC DNA]</scope>
    <source>
        <strain evidence="2">DSM 23072</strain>
    </source>
</reference>
<evidence type="ECO:0000313" key="2">
    <source>
        <dbReference type="Proteomes" id="UP000192408"/>
    </source>
</evidence>
<dbReference type="RefSeq" id="WP_084257958.1">
    <property type="nucleotide sequence ID" value="NZ_FWWV01000062.1"/>
</dbReference>
<dbReference type="EMBL" id="FWWV01000062">
    <property type="protein sequence ID" value="SMB89372.1"/>
    <property type="molecule type" value="Genomic_DNA"/>
</dbReference>
<name>A0A1W1V7Q7_9PAST</name>
<sequence length="222" mass="25330">MKKLINWLKKWWNKLVGKNANKEDDMSYGIKIGSRIITNFPNPRTSTYGLIGNGRELDLNQLFKAVYVGKYTNPKSEWDTYDNNSDVVKLTDKSYIAIERGYFSYNETGEMLKYNLVKPITNELYGIGLNGLSIGEFDVITKQVTVGVSKAIRVPGRWEIDLKIPVTNMFFKYNDLLRLVENVTGADEREIAVVNGVLKAYGPFETLKIVNPFTFTAYQILT</sequence>
<dbReference type="AlphaFoldDB" id="A0A1W1V7Q7"/>
<accession>A0A1W1V7Q7</accession>
<keyword evidence="2" id="KW-1185">Reference proteome</keyword>
<organism evidence="1 2">
    <name type="scientific">Pasteurella testudinis DSM 23072</name>
    <dbReference type="NCBI Taxonomy" id="1122938"/>
    <lineage>
        <taxon>Bacteria</taxon>
        <taxon>Pseudomonadati</taxon>
        <taxon>Pseudomonadota</taxon>
        <taxon>Gammaproteobacteria</taxon>
        <taxon>Pasteurellales</taxon>
        <taxon>Pasteurellaceae</taxon>
        <taxon>Pasteurella</taxon>
    </lineage>
</organism>
<evidence type="ECO:0000313" key="1">
    <source>
        <dbReference type="EMBL" id="SMB89372.1"/>
    </source>
</evidence>
<gene>
    <name evidence="1" type="ORF">SAMN05660772_02872</name>
</gene>
<dbReference type="Proteomes" id="UP000192408">
    <property type="component" value="Unassembled WGS sequence"/>
</dbReference>
<protein>
    <submittedName>
        <fullName evidence="1">Uncharacterized protein</fullName>
    </submittedName>
</protein>
<dbReference type="STRING" id="1122938.SAMN05660772_02872"/>
<proteinExistence type="predicted"/>